<keyword evidence="2" id="KW-0812">Transmembrane</keyword>
<evidence type="ECO:0000256" key="2">
    <source>
        <dbReference type="SAM" id="Phobius"/>
    </source>
</evidence>
<organism evidence="3 4">
    <name type="scientific">Oceanisphaera pacifica</name>
    <dbReference type="NCBI Taxonomy" id="2818389"/>
    <lineage>
        <taxon>Bacteria</taxon>
        <taxon>Pseudomonadati</taxon>
        <taxon>Pseudomonadota</taxon>
        <taxon>Gammaproteobacteria</taxon>
        <taxon>Aeromonadales</taxon>
        <taxon>Aeromonadaceae</taxon>
        <taxon>Oceanisphaera</taxon>
    </lineage>
</organism>
<keyword evidence="1" id="KW-1003">Cell membrane</keyword>
<reference evidence="3 4" key="1">
    <citation type="submission" date="2021-03" db="EMBL/GenBank/DDBJ databases">
        <title>Oceanisphaera sp. nov., isolated from the intestine.</title>
        <authorList>
            <person name="Zhao L.-H."/>
            <person name="Shi L.-F."/>
        </authorList>
    </citation>
    <scope>NUCLEOTIDE SEQUENCE [LARGE SCALE GENOMIC DNA]</scope>
    <source>
        <strain evidence="3 4">DM8</strain>
    </source>
</reference>
<feature type="transmembrane region" description="Helical" evidence="2">
    <location>
        <begin position="100"/>
        <end position="118"/>
    </location>
</feature>
<dbReference type="Pfam" id="PF04304">
    <property type="entry name" value="DUF454"/>
    <property type="match status" value="1"/>
</dbReference>
<feature type="transmembrane region" description="Helical" evidence="2">
    <location>
        <begin position="76"/>
        <end position="94"/>
    </location>
</feature>
<dbReference type="Proteomes" id="UP000664882">
    <property type="component" value="Unassembled WGS sequence"/>
</dbReference>
<sequence>MRILFALLGGVSLFLGLIGAFLPVLPTTPFILLAALLFSKSSPRLHRWMLNHPWFGTLIRDWQTYRGLRPKIRRRAIWMMAISFAFSIYMVPLWPVKAGLVLTFVILLAWFLRLPLVPEPPQGDKEGRSP</sequence>
<dbReference type="EMBL" id="JAGDFX010000003">
    <property type="protein sequence ID" value="MBO1518736.1"/>
    <property type="molecule type" value="Genomic_DNA"/>
</dbReference>
<keyword evidence="1" id="KW-0997">Cell inner membrane</keyword>
<dbReference type="RefSeq" id="WP_208004564.1">
    <property type="nucleotide sequence ID" value="NZ_JAGDFX010000003.1"/>
</dbReference>
<accession>A0ABS3NDS7</accession>
<name>A0ABS3NDS7_9GAMM</name>
<dbReference type="PANTHER" id="PTHR35813:SF1">
    <property type="entry name" value="INNER MEMBRANE PROTEIN YBAN"/>
    <property type="match status" value="1"/>
</dbReference>
<comment type="caution">
    <text evidence="3">The sequence shown here is derived from an EMBL/GenBank/DDBJ whole genome shotgun (WGS) entry which is preliminary data.</text>
</comment>
<gene>
    <name evidence="3" type="ORF">J3U76_03630</name>
</gene>
<evidence type="ECO:0000313" key="4">
    <source>
        <dbReference type="Proteomes" id="UP000664882"/>
    </source>
</evidence>
<keyword evidence="2" id="KW-1133">Transmembrane helix</keyword>
<dbReference type="PIRSF" id="PIRSF016789">
    <property type="entry name" value="DUF454"/>
    <property type="match status" value="1"/>
</dbReference>
<keyword evidence="4" id="KW-1185">Reference proteome</keyword>
<feature type="transmembrane region" description="Helical" evidence="2">
    <location>
        <begin position="6"/>
        <end position="39"/>
    </location>
</feature>
<comment type="subcellular location">
    <subcellularLocation>
        <location evidence="1">Cell inner membrane</location>
        <topology evidence="1">Multi-pass membrane protein</topology>
    </subcellularLocation>
</comment>
<protein>
    <recommendedName>
        <fullName evidence="1">Inner membrane protein</fullName>
    </recommendedName>
</protein>
<evidence type="ECO:0000313" key="3">
    <source>
        <dbReference type="EMBL" id="MBO1518736.1"/>
    </source>
</evidence>
<dbReference type="PANTHER" id="PTHR35813">
    <property type="entry name" value="INNER MEMBRANE PROTEIN YBAN"/>
    <property type="match status" value="1"/>
</dbReference>
<evidence type="ECO:0000256" key="1">
    <source>
        <dbReference type="PIRNR" id="PIRNR016789"/>
    </source>
</evidence>
<keyword evidence="1 2" id="KW-0472">Membrane</keyword>
<proteinExistence type="predicted"/>
<dbReference type="InterPro" id="IPR007401">
    <property type="entry name" value="DUF454"/>
</dbReference>